<dbReference type="InterPro" id="IPR045584">
    <property type="entry name" value="Pilin-like"/>
</dbReference>
<dbReference type="Pfam" id="PF07963">
    <property type="entry name" value="N_methyl"/>
    <property type="match status" value="1"/>
</dbReference>
<dbReference type="GO" id="GO:0043683">
    <property type="term" value="P:type IV pilus assembly"/>
    <property type="evidence" value="ECO:0007669"/>
    <property type="project" value="InterPro"/>
</dbReference>
<dbReference type="InterPro" id="IPR031982">
    <property type="entry name" value="PilE-like"/>
</dbReference>
<dbReference type="AlphaFoldDB" id="A0A2U8FPR8"/>
<accession>A0A2U8FPR8</accession>
<protein>
    <submittedName>
        <fullName evidence="2">Pilus assembly protein PilE</fullName>
    </submittedName>
</protein>
<keyword evidence="1" id="KW-0812">Transmembrane</keyword>
<feature type="transmembrane region" description="Helical" evidence="1">
    <location>
        <begin position="12"/>
        <end position="34"/>
    </location>
</feature>
<sequence>MAIRLHRPRGFTLIELMVAVAIVGILAAVAYPSYTDYVRKSRRADARSALLDIAARQERRFSQINNYSSNLADFGYTASSVTGYTLALSGVTTSAFTVTATPTGVQAGDACGTFELNETGRTRNLDGTTVITGVVCW</sequence>
<keyword evidence="3" id="KW-1185">Reference proteome</keyword>
<name>A0A2U8FPR8_9BURK</name>
<evidence type="ECO:0000256" key="1">
    <source>
        <dbReference type="SAM" id="Phobius"/>
    </source>
</evidence>
<dbReference type="PROSITE" id="PS00409">
    <property type="entry name" value="PROKAR_NTER_METHYL"/>
    <property type="match status" value="1"/>
</dbReference>
<organism evidence="2 3">
    <name type="scientific">Aquabacterium olei</name>
    <dbReference type="NCBI Taxonomy" id="1296669"/>
    <lineage>
        <taxon>Bacteria</taxon>
        <taxon>Pseudomonadati</taxon>
        <taxon>Pseudomonadota</taxon>
        <taxon>Betaproteobacteria</taxon>
        <taxon>Burkholderiales</taxon>
        <taxon>Aquabacterium</taxon>
    </lineage>
</organism>
<proteinExistence type="predicted"/>
<gene>
    <name evidence="2" type="ORF">DEH84_01860</name>
</gene>
<dbReference type="Pfam" id="PF16732">
    <property type="entry name" value="ComP_DUS"/>
    <property type="match status" value="1"/>
</dbReference>
<keyword evidence="1" id="KW-1133">Transmembrane helix</keyword>
<evidence type="ECO:0000313" key="2">
    <source>
        <dbReference type="EMBL" id="AWI52316.1"/>
    </source>
</evidence>
<dbReference type="Proteomes" id="UP000244892">
    <property type="component" value="Chromosome"/>
</dbReference>
<dbReference type="EMBL" id="CP029210">
    <property type="protein sequence ID" value="AWI52316.1"/>
    <property type="molecule type" value="Genomic_DNA"/>
</dbReference>
<dbReference type="KEGG" id="aon:DEH84_01860"/>
<dbReference type="OrthoDB" id="8592370at2"/>
<evidence type="ECO:0000313" key="3">
    <source>
        <dbReference type="Proteomes" id="UP000244892"/>
    </source>
</evidence>
<dbReference type="NCBIfam" id="TIGR02532">
    <property type="entry name" value="IV_pilin_GFxxxE"/>
    <property type="match status" value="1"/>
</dbReference>
<dbReference type="PANTHER" id="PTHR30093">
    <property type="entry name" value="GENERAL SECRETION PATHWAY PROTEIN G"/>
    <property type="match status" value="1"/>
</dbReference>
<reference evidence="2 3" key="1">
    <citation type="submission" date="2018-05" db="EMBL/GenBank/DDBJ databases">
        <title>complete genome sequence of Aquabacterium olei NBRC 110486.</title>
        <authorList>
            <person name="Tang B."/>
            <person name="Chang J."/>
            <person name="Zhang L."/>
            <person name="Yang H."/>
        </authorList>
    </citation>
    <scope>NUCLEOTIDE SEQUENCE [LARGE SCALE GENOMIC DNA]</scope>
    <source>
        <strain evidence="2 3">NBRC 110486</strain>
    </source>
</reference>
<dbReference type="InterPro" id="IPR012902">
    <property type="entry name" value="N_methyl_site"/>
</dbReference>
<dbReference type="RefSeq" id="WP_109034220.1">
    <property type="nucleotide sequence ID" value="NZ_CP029210.1"/>
</dbReference>
<dbReference type="Gene3D" id="3.30.700.10">
    <property type="entry name" value="Glycoprotein, Type 4 Pilin"/>
    <property type="match status" value="1"/>
</dbReference>
<dbReference type="SUPFAM" id="SSF54523">
    <property type="entry name" value="Pili subunits"/>
    <property type="match status" value="1"/>
</dbReference>
<keyword evidence="1" id="KW-0472">Membrane</keyword>
<dbReference type="PANTHER" id="PTHR30093:SF47">
    <property type="entry name" value="TYPE IV PILUS NON-CORE MINOR PILIN PILE"/>
    <property type="match status" value="1"/>
</dbReference>